<dbReference type="Proteomes" id="UP001595528">
    <property type="component" value="Unassembled WGS sequence"/>
</dbReference>
<dbReference type="EMBL" id="JBHRTR010000034">
    <property type="protein sequence ID" value="MFC3229934.1"/>
    <property type="molecule type" value="Genomic_DNA"/>
</dbReference>
<sequence>MELGLRGRMALVSGGTRGIGRGIVEAMAEQGATVAFCARTPAHVTATETEIRNRGGAVHGATVDVADPGPLQAWVAGAARSMGGLDAVVVNVSAAGGGGGAQGWRTSLETDLLGALTMVEAALPHLARSSAPSITVIASTAAIEVPDGSGPYHAMKAALVNHAAGLARTLGPRGIRVNSVSPGPVLYPGGFWQQSQAARPAQFEAMRARIPLGRMVTVAEVAKAVCFLASPSASGISGINLVVDGAMTQRVQY</sequence>
<dbReference type="InterPro" id="IPR002347">
    <property type="entry name" value="SDR_fam"/>
</dbReference>
<dbReference type="PANTHER" id="PTHR43943:SF17">
    <property type="entry name" value="3-PHENYLPROPIONATE-DIHYDRODIOL_CINNAMIC ACID-DIHYDRODIOL DEHYDROGENASE"/>
    <property type="match status" value="1"/>
</dbReference>
<organism evidence="3 4">
    <name type="scientific">Marinibaculum pumilum</name>
    <dbReference type="NCBI Taxonomy" id="1766165"/>
    <lineage>
        <taxon>Bacteria</taxon>
        <taxon>Pseudomonadati</taxon>
        <taxon>Pseudomonadota</taxon>
        <taxon>Alphaproteobacteria</taxon>
        <taxon>Rhodospirillales</taxon>
        <taxon>Rhodospirillaceae</taxon>
        <taxon>Marinibaculum</taxon>
    </lineage>
</organism>
<dbReference type="EC" id="1.1.1.-" evidence="3"/>
<dbReference type="PRINTS" id="PR00081">
    <property type="entry name" value="GDHRDH"/>
</dbReference>
<dbReference type="RefSeq" id="WP_379904607.1">
    <property type="nucleotide sequence ID" value="NZ_JBHRTR010000034.1"/>
</dbReference>
<evidence type="ECO:0000256" key="1">
    <source>
        <dbReference type="ARBA" id="ARBA00006484"/>
    </source>
</evidence>
<evidence type="ECO:0000313" key="3">
    <source>
        <dbReference type="EMBL" id="MFC3229934.1"/>
    </source>
</evidence>
<evidence type="ECO:0000313" key="4">
    <source>
        <dbReference type="Proteomes" id="UP001595528"/>
    </source>
</evidence>
<dbReference type="SUPFAM" id="SSF51735">
    <property type="entry name" value="NAD(P)-binding Rossmann-fold domains"/>
    <property type="match status" value="1"/>
</dbReference>
<evidence type="ECO:0000256" key="2">
    <source>
        <dbReference type="ARBA" id="ARBA00023002"/>
    </source>
</evidence>
<dbReference type="PANTHER" id="PTHR43943">
    <property type="entry name" value="DEHYDROGENASE/REDUCTASE (SDR FAMILY) MEMBER 4"/>
    <property type="match status" value="1"/>
</dbReference>
<name>A0ABV7L5T2_9PROT</name>
<proteinExistence type="inferred from homology"/>
<dbReference type="CDD" id="cd05233">
    <property type="entry name" value="SDR_c"/>
    <property type="match status" value="1"/>
</dbReference>
<keyword evidence="2 3" id="KW-0560">Oxidoreductase</keyword>
<reference evidence="4" key="1">
    <citation type="journal article" date="2019" name="Int. J. Syst. Evol. Microbiol.">
        <title>The Global Catalogue of Microorganisms (GCM) 10K type strain sequencing project: providing services to taxonomists for standard genome sequencing and annotation.</title>
        <authorList>
            <consortium name="The Broad Institute Genomics Platform"/>
            <consortium name="The Broad Institute Genome Sequencing Center for Infectious Disease"/>
            <person name="Wu L."/>
            <person name="Ma J."/>
        </authorList>
    </citation>
    <scope>NUCLEOTIDE SEQUENCE [LARGE SCALE GENOMIC DNA]</scope>
    <source>
        <strain evidence="4">KCTC 42964</strain>
    </source>
</reference>
<accession>A0ABV7L5T2</accession>
<keyword evidence="4" id="KW-1185">Reference proteome</keyword>
<comment type="similarity">
    <text evidence="1">Belongs to the short-chain dehydrogenases/reductases (SDR) family.</text>
</comment>
<dbReference type="Gene3D" id="3.40.50.720">
    <property type="entry name" value="NAD(P)-binding Rossmann-like Domain"/>
    <property type="match status" value="1"/>
</dbReference>
<dbReference type="InterPro" id="IPR036291">
    <property type="entry name" value="NAD(P)-bd_dom_sf"/>
</dbReference>
<dbReference type="Pfam" id="PF13561">
    <property type="entry name" value="adh_short_C2"/>
    <property type="match status" value="1"/>
</dbReference>
<protein>
    <submittedName>
        <fullName evidence="3">SDR family NAD(P)-dependent oxidoreductase</fullName>
        <ecNumber evidence="3">1.1.1.-</ecNumber>
    </submittedName>
</protein>
<comment type="caution">
    <text evidence="3">The sequence shown here is derived from an EMBL/GenBank/DDBJ whole genome shotgun (WGS) entry which is preliminary data.</text>
</comment>
<gene>
    <name evidence="3" type="ORF">ACFOGJ_21970</name>
</gene>
<dbReference type="GO" id="GO:0016491">
    <property type="term" value="F:oxidoreductase activity"/>
    <property type="evidence" value="ECO:0007669"/>
    <property type="project" value="UniProtKB-KW"/>
</dbReference>